<comment type="caution">
    <text evidence="4">The sequence shown here is derived from an EMBL/GenBank/DDBJ whole genome shotgun (WGS) entry which is preliminary data.</text>
</comment>
<dbReference type="PANTHER" id="PTHR12277">
    <property type="entry name" value="ALPHA/BETA HYDROLASE DOMAIN-CONTAINING PROTEIN"/>
    <property type="match status" value="1"/>
</dbReference>
<dbReference type="GO" id="GO:0008474">
    <property type="term" value="F:palmitoyl-(protein) hydrolase activity"/>
    <property type="evidence" value="ECO:0007669"/>
    <property type="project" value="TreeGrafter"/>
</dbReference>
<dbReference type="EMBL" id="JANCYW010000010">
    <property type="protein sequence ID" value="KAK4536934.1"/>
    <property type="molecule type" value="Genomic_DNA"/>
</dbReference>
<reference evidence="4 5" key="1">
    <citation type="submission" date="2022-07" db="EMBL/GenBank/DDBJ databases">
        <title>Genome-wide signatures of adaptation to extreme environments.</title>
        <authorList>
            <person name="Cho C.H."/>
            <person name="Yoon H.S."/>
        </authorList>
    </citation>
    <scope>NUCLEOTIDE SEQUENCE [LARGE SCALE GENOMIC DNA]</scope>
    <source>
        <strain evidence="4 5">DBV 063 E5</strain>
    </source>
</reference>
<feature type="transmembrane region" description="Helical" evidence="2">
    <location>
        <begin position="220"/>
        <end position="241"/>
    </location>
</feature>
<evidence type="ECO:0000256" key="1">
    <source>
        <dbReference type="SAM" id="MobiDB-lite"/>
    </source>
</evidence>
<dbReference type="PANTHER" id="PTHR12277:SF81">
    <property type="entry name" value="PROTEIN ABHD13"/>
    <property type="match status" value="1"/>
</dbReference>
<feature type="domain" description="Serine aminopeptidase S33" evidence="3">
    <location>
        <begin position="319"/>
        <end position="418"/>
    </location>
</feature>
<organism evidence="4 5">
    <name type="scientific">Cyanidium caldarium</name>
    <name type="common">Red alga</name>
    <dbReference type="NCBI Taxonomy" id="2771"/>
    <lineage>
        <taxon>Eukaryota</taxon>
        <taxon>Rhodophyta</taxon>
        <taxon>Bangiophyceae</taxon>
        <taxon>Cyanidiales</taxon>
        <taxon>Cyanidiaceae</taxon>
        <taxon>Cyanidium</taxon>
    </lineage>
</organism>
<feature type="transmembrane region" description="Helical" evidence="2">
    <location>
        <begin position="148"/>
        <end position="168"/>
    </location>
</feature>
<proteinExistence type="predicted"/>
<feature type="compositionally biased region" description="Low complexity" evidence="1">
    <location>
        <begin position="527"/>
        <end position="543"/>
    </location>
</feature>
<name>A0AAV9IXC1_CYACA</name>
<keyword evidence="2" id="KW-1133">Transmembrane helix</keyword>
<keyword evidence="2" id="KW-0472">Membrane</keyword>
<dbReference type="SUPFAM" id="SSF53474">
    <property type="entry name" value="alpha/beta-Hydrolases"/>
    <property type="match status" value="1"/>
</dbReference>
<dbReference type="Gene3D" id="3.40.50.1820">
    <property type="entry name" value="alpha/beta hydrolase"/>
    <property type="match status" value="1"/>
</dbReference>
<keyword evidence="2" id="KW-0812">Transmembrane</keyword>
<feature type="region of interest" description="Disordered" evidence="1">
    <location>
        <begin position="117"/>
        <end position="142"/>
    </location>
</feature>
<feature type="compositionally biased region" description="Basic and acidic residues" evidence="1">
    <location>
        <begin position="31"/>
        <end position="41"/>
    </location>
</feature>
<gene>
    <name evidence="4" type="ORF">CDCA_CDCA10G2959</name>
</gene>
<dbReference type="InterPro" id="IPR022742">
    <property type="entry name" value="Hydrolase_4"/>
</dbReference>
<protein>
    <recommendedName>
        <fullName evidence="3">Serine aminopeptidase S33 domain-containing protein</fullName>
    </recommendedName>
</protein>
<feature type="region of interest" description="Disordered" evidence="1">
    <location>
        <begin position="31"/>
        <end position="70"/>
    </location>
</feature>
<feature type="region of interest" description="Disordered" evidence="1">
    <location>
        <begin position="86"/>
        <end position="105"/>
    </location>
</feature>
<evidence type="ECO:0000313" key="4">
    <source>
        <dbReference type="EMBL" id="KAK4536934.1"/>
    </source>
</evidence>
<dbReference type="Proteomes" id="UP001301350">
    <property type="component" value="Unassembled WGS sequence"/>
</dbReference>
<dbReference type="GO" id="GO:0016020">
    <property type="term" value="C:membrane"/>
    <property type="evidence" value="ECO:0007669"/>
    <property type="project" value="TreeGrafter"/>
</dbReference>
<keyword evidence="5" id="KW-1185">Reference proteome</keyword>
<evidence type="ECO:0000256" key="2">
    <source>
        <dbReference type="SAM" id="Phobius"/>
    </source>
</evidence>
<dbReference type="AlphaFoldDB" id="A0AAV9IXC1"/>
<evidence type="ECO:0000313" key="5">
    <source>
        <dbReference type="Proteomes" id="UP001301350"/>
    </source>
</evidence>
<sequence>MKPRSGIGGGRTREGMTFVCYGVPRRWGVRRSDREGDENRPRTALLRRPRRGAPSNLYHGQRQCRIDHPARHHTGSLWRSWRMQAEDNRSGGGASAESDAARARQEQEVLRMAVTEGAVDTRQPSRVTVTKRRRRRSESGGFKSTDRLLVGGALATGLALALSVSVALCRPRSLSPRDARRLTAGQPTPAAVVIDRAAPEAGRDNADGSSRHPLSVRSRVSITALAAMVGIALPMGFLLSIQDRLVYKPTRNIRGKPDVYGMSTFEDVAFCTVDGHEIHGWFIRRPYAEYARLPTFIYFHGTDLNCSYRLPKAFGLYSAVGANVFLWSYRGYGLSEGFPSERGLQRDSAAMLEYLRNRPDVNLEQLWVYGESLGGAVAVDFVYRNQDAIRGLILENTFTALIDMIDLVHPYLRLFKVLISRNKWITRDKMPHLKVPVLFLSGQRDGFVPPRMMEQLHALATEASRRRLIKFGQGTHNKTWMMPGYYRAIREFVVEVNGYDHEEVVLGKVERENGWASDGDGEEVTDWDGGAASADGSSSTGTT</sequence>
<dbReference type="InterPro" id="IPR029058">
    <property type="entry name" value="AB_hydrolase_fold"/>
</dbReference>
<accession>A0AAV9IXC1</accession>
<feature type="region of interest" description="Disordered" evidence="1">
    <location>
        <begin position="514"/>
        <end position="543"/>
    </location>
</feature>
<dbReference type="Pfam" id="PF12146">
    <property type="entry name" value="Hydrolase_4"/>
    <property type="match status" value="1"/>
</dbReference>
<evidence type="ECO:0000259" key="3">
    <source>
        <dbReference type="Pfam" id="PF12146"/>
    </source>
</evidence>